<evidence type="ECO:0000313" key="2">
    <source>
        <dbReference type="Proteomes" id="UP001180020"/>
    </source>
</evidence>
<reference evidence="1" key="2">
    <citation type="submission" date="2023-06" db="EMBL/GenBank/DDBJ databases">
        <authorList>
            <person name="Ma L."/>
            <person name="Liu K.-W."/>
            <person name="Li Z."/>
            <person name="Hsiao Y.-Y."/>
            <person name="Qi Y."/>
            <person name="Fu T."/>
            <person name="Tang G."/>
            <person name="Zhang D."/>
            <person name="Sun W.-H."/>
            <person name="Liu D.-K."/>
            <person name="Li Y."/>
            <person name="Chen G.-Z."/>
            <person name="Liu X.-D."/>
            <person name="Liao X.-Y."/>
            <person name="Jiang Y.-T."/>
            <person name="Yu X."/>
            <person name="Hao Y."/>
            <person name="Huang J."/>
            <person name="Zhao X.-W."/>
            <person name="Ke S."/>
            <person name="Chen Y.-Y."/>
            <person name="Wu W.-L."/>
            <person name="Hsu J.-L."/>
            <person name="Lin Y.-F."/>
            <person name="Huang M.-D."/>
            <person name="Li C.-Y."/>
            <person name="Huang L."/>
            <person name="Wang Z.-W."/>
            <person name="Zhao X."/>
            <person name="Zhong W.-Y."/>
            <person name="Peng D.-H."/>
            <person name="Ahmad S."/>
            <person name="Lan S."/>
            <person name="Zhang J.-S."/>
            <person name="Tsai W.-C."/>
            <person name="Van De Peer Y."/>
            <person name="Liu Z.-J."/>
        </authorList>
    </citation>
    <scope>NUCLEOTIDE SEQUENCE</scope>
    <source>
        <strain evidence="1">CP</strain>
        <tissue evidence="1">Leaves</tissue>
    </source>
</reference>
<accession>A0AAV9FLA4</accession>
<proteinExistence type="predicted"/>
<dbReference type="AlphaFoldDB" id="A0AAV9FLA4"/>
<organism evidence="1 2">
    <name type="scientific">Acorus calamus</name>
    <name type="common">Sweet flag</name>
    <dbReference type="NCBI Taxonomy" id="4465"/>
    <lineage>
        <taxon>Eukaryota</taxon>
        <taxon>Viridiplantae</taxon>
        <taxon>Streptophyta</taxon>
        <taxon>Embryophyta</taxon>
        <taxon>Tracheophyta</taxon>
        <taxon>Spermatophyta</taxon>
        <taxon>Magnoliopsida</taxon>
        <taxon>Liliopsida</taxon>
        <taxon>Acoraceae</taxon>
        <taxon>Acorus</taxon>
    </lineage>
</organism>
<evidence type="ECO:0000313" key="1">
    <source>
        <dbReference type="EMBL" id="KAK1325713.1"/>
    </source>
</evidence>
<gene>
    <name evidence="1" type="ORF">QJS10_CPA01g02099</name>
</gene>
<reference evidence="1" key="1">
    <citation type="journal article" date="2023" name="Nat. Commun.">
        <title>Diploid and tetraploid genomes of Acorus and the evolution of monocots.</title>
        <authorList>
            <person name="Ma L."/>
            <person name="Liu K.W."/>
            <person name="Li Z."/>
            <person name="Hsiao Y.Y."/>
            <person name="Qi Y."/>
            <person name="Fu T."/>
            <person name="Tang G.D."/>
            <person name="Zhang D."/>
            <person name="Sun W.H."/>
            <person name="Liu D.K."/>
            <person name="Li Y."/>
            <person name="Chen G.Z."/>
            <person name="Liu X.D."/>
            <person name="Liao X.Y."/>
            <person name="Jiang Y.T."/>
            <person name="Yu X."/>
            <person name="Hao Y."/>
            <person name="Huang J."/>
            <person name="Zhao X.W."/>
            <person name="Ke S."/>
            <person name="Chen Y.Y."/>
            <person name="Wu W.L."/>
            <person name="Hsu J.L."/>
            <person name="Lin Y.F."/>
            <person name="Huang M.D."/>
            <person name="Li C.Y."/>
            <person name="Huang L."/>
            <person name="Wang Z.W."/>
            <person name="Zhao X."/>
            <person name="Zhong W.Y."/>
            <person name="Peng D.H."/>
            <person name="Ahmad S."/>
            <person name="Lan S."/>
            <person name="Zhang J.S."/>
            <person name="Tsai W.C."/>
            <person name="Van de Peer Y."/>
            <person name="Liu Z.J."/>
        </authorList>
    </citation>
    <scope>NUCLEOTIDE SEQUENCE</scope>
    <source>
        <strain evidence="1">CP</strain>
    </source>
</reference>
<dbReference type="EMBL" id="JAUJYO010000001">
    <property type="protein sequence ID" value="KAK1325713.1"/>
    <property type="molecule type" value="Genomic_DNA"/>
</dbReference>
<comment type="caution">
    <text evidence="1">The sequence shown here is derived from an EMBL/GenBank/DDBJ whole genome shotgun (WGS) entry which is preliminary data.</text>
</comment>
<protein>
    <submittedName>
        <fullName evidence="1">Uncharacterized protein</fullName>
    </submittedName>
</protein>
<name>A0AAV9FLA4_ACOCL</name>
<sequence>MARSEGCFSISVLLRVYTAPTKTVHARFYGRNCLRCARAGERHGLLWGTSTSLDSLRIGTDWAQ</sequence>
<dbReference type="Proteomes" id="UP001180020">
    <property type="component" value="Unassembled WGS sequence"/>
</dbReference>
<keyword evidence="2" id="KW-1185">Reference proteome</keyword>